<evidence type="ECO:0000256" key="7">
    <source>
        <dbReference type="ARBA" id="ARBA00022946"/>
    </source>
</evidence>
<dbReference type="GO" id="GO:0003676">
    <property type="term" value="F:nucleic acid binding"/>
    <property type="evidence" value="ECO:0007669"/>
    <property type="project" value="InterPro"/>
</dbReference>
<evidence type="ECO:0000256" key="9">
    <source>
        <dbReference type="ARBA" id="ARBA00023002"/>
    </source>
</evidence>
<comment type="cofactor">
    <cofactor evidence="13">
        <name>heme</name>
        <dbReference type="ChEBI" id="CHEBI:30413"/>
    </cofactor>
</comment>
<evidence type="ECO:0000256" key="13">
    <source>
        <dbReference type="PIRSR" id="PIRSR602401-1"/>
    </source>
</evidence>
<keyword evidence="15" id="KW-1185">Reference proteome</keyword>
<organism evidence="14 15">
    <name type="scientific">Papaver somniferum</name>
    <name type="common">Opium poppy</name>
    <dbReference type="NCBI Taxonomy" id="3469"/>
    <lineage>
        <taxon>Eukaryota</taxon>
        <taxon>Viridiplantae</taxon>
        <taxon>Streptophyta</taxon>
        <taxon>Embryophyta</taxon>
        <taxon>Tracheophyta</taxon>
        <taxon>Spermatophyta</taxon>
        <taxon>Magnoliopsida</taxon>
        <taxon>Ranunculales</taxon>
        <taxon>Papaveraceae</taxon>
        <taxon>Papaveroideae</taxon>
        <taxon>Papaver</taxon>
    </lineage>
</organism>
<dbReference type="AlphaFoldDB" id="A0A4Y7K6I6"/>
<evidence type="ECO:0000256" key="10">
    <source>
        <dbReference type="ARBA" id="ARBA00023004"/>
    </source>
</evidence>
<feature type="binding site" description="axial binding residue" evidence="13">
    <location>
        <position position="455"/>
    </location>
    <ligand>
        <name>heme</name>
        <dbReference type="ChEBI" id="CHEBI:30413"/>
    </ligand>
    <ligandPart>
        <name>Fe</name>
        <dbReference type="ChEBI" id="CHEBI:18248"/>
    </ligandPart>
</feature>
<keyword evidence="4 13" id="KW-0349">Heme</keyword>
<gene>
    <name evidence="14" type="ORF">C5167_032081</name>
</gene>
<keyword evidence="10 13" id="KW-0408">Iron</keyword>
<keyword evidence="7" id="KW-0809">Transit peptide</keyword>
<keyword evidence="6 13" id="KW-0479">Metal-binding</keyword>
<evidence type="ECO:0000313" key="15">
    <source>
        <dbReference type="Proteomes" id="UP000316621"/>
    </source>
</evidence>
<dbReference type="EMBL" id="CM010721">
    <property type="protein sequence ID" value="RZC68963.1"/>
    <property type="molecule type" value="Genomic_DNA"/>
</dbReference>
<evidence type="ECO:0008006" key="16">
    <source>
        <dbReference type="Google" id="ProtNLM"/>
    </source>
</evidence>
<accession>A0A4Y7K6I6</accession>
<evidence type="ECO:0000256" key="5">
    <source>
        <dbReference type="ARBA" id="ARBA00022692"/>
    </source>
</evidence>
<dbReference type="InterPro" id="IPR001128">
    <property type="entry name" value="Cyt_P450"/>
</dbReference>
<keyword evidence="11" id="KW-0503">Monooxygenase</keyword>
<dbReference type="GO" id="GO:0016709">
    <property type="term" value="F:oxidoreductase activity, acting on paired donors, with incorporation or reduction of molecular oxygen, NAD(P)H as one donor, and incorporation of one atom of oxygen"/>
    <property type="evidence" value="ECO:0007669"/>
    <property type="project" value="TreeGrafter"/>
</dbReference>
<dbReference type="PANTHER" id="PTHR24298">
    <property type="entry name" value="FLAVONOID 3'-MONOOXYGENASE-RELATED"/>
    <property type="match status" value="1"/>
</dbReference>
<dbReference type="InterPro" id="IPR002401">
    <property type="entry name" value="Cyt_P450_E_grp-I"/>
</dbReference>
<evidence type="ECO:0000256" key="3">
    <source>
        <dbReference type="ARBA" id="ARBA00022472"/>
    </source>
</evidence>
<evidence type="ECO:0000256" key="11">
    <source>
        <dbReference type="ARBA" id="ARBA00023033"/>
    </source>
</evidence>
<dbReference type="OMA" id="RRDFDME"/>
<dbReference type="GO" id="GO:0005506">
    <property type="term" value="F:iron ion binding"/>
    <property type="evidence" value="ECO:0007669"/>
    <property type="project" value="InterPro"/>
</dbReference>
<dbReference type="InterPro" id="IPR017972">
    <property type="entry name" value="Cyt_P450_CS"/>
</dbReference>
<keyword evidence="9" id="KW-0560">Oxidoreductase</keyword>
<evidence type="ECO:0000256" key="12">
    <source>
        <dbReference type="ARBA" id="ARBA00023136"/>
    </source>
</evidence>
<dbReference type="PANTHER" id="PTHR24298:SF800">
    <property type="entry name" value="CYTOCHROME P450 89A2-RELATED"/>
    <property type="match status" value="1"/>
</dbReference>
<dbReference type="Pfam" id="PF02536">
    <property type="entry name" value="mTERF"/>
    <property type="match status" value="1"/>
</dbReference>
<dbReference type="Pfam" id="PF00067">
    <property type="entry name" value="p450"/>
    <property type="match status" value="1"/>
</dbReference>
<dbReference type="FunFam" id="1.25.70.10:FF:000013">
    <property type="entry name" value="uncharacterized protein LOC106769908"/>
    <property type="match status" value="1"/>
</dbReference>
<dbReference type="STRING" id="3469.A0A4Y7K6I6"/>
<protein>
    <recommendedName>
        <fullName evidence="16">Cytochrome P450</fullName>
    </recommendedName>
</protein>
<evidence type="ECO:0000256" key="2">
    <source>
        <dbReference type="ARBA" id="ARBA00007692"/>
    </source>
</evidence>
<keyword evidence="3" id="KW-0806">Transcription termination</keyword>
<dbReference type="CDD" id="cd11075">
    <property type="entry name" value="CYP77_89"/>
    <property type="match status" value="1"/>
</dbReference>
<dbReference type="FunFam" id="1.10.630.10:FF:000012">
    <property type="entry name" value="Cytochrome P450 family protein"/>
    <property type="match status" value="1"/>
</dbReference>
<dbReference type="InterPro" id="IPR036396">
    <property type="entry name" value="Cyt_P450_sf"/>
</dbReference>
<dbReference type="SUPFAM" id="SSF48264">
    <property type="entry name" value="Cytochrome P450"/>
    <property type="match status" value="1"/>
</dbReference>
<dbReference type="Proteomes" id="UP000316621">
    <property type="component" value="Chromosome 7"/>
</dbReference>
<reference evidence="14 15" key="1">
    <citation type="journal article" date="2018" name="Science">
        <title>The opium poppy genome and morphinan production.</title>
        <authorList>
            <person name="Guo L."/>
            <person name="Winzer T."/>
            <person name="Yang X."/>
            <person name="Li Y."/>
            <person name="Ning Z."/>
            <person name="He Z."/>
            <person name="Teodor R."/>
            <person name="Lu Y."/>
            <person name="Bowser T.A."/>
            <person name="Graham I.A."/>
            <person name="Ye K."/>
        </authorList>
    </citation>
    <scope>NUCLEOTIDE SEQUENCE [LARGE SCALE GENOMIC DNA]</scope>
    <source>
        <strain evidence="15">cv. HN1</strain>
        <tissue evidence="14">Leaves</tissue>
    </source>
</reference>
<evidence type="ECO:0000313" key="14">
    <source>
        <dbReference type="EMBL" id="RZC68963.1"/>
    </source>
</evidence>
<keyword evidence="3" id="KW-0805">Transcription regulation</keyword>
<dbReference type="GO" id="GO:0016020">
    <property type="term" value="C:membrane"/>
    <property type="evidence" value="ECO:0007669"/>
    <property type="project" value="UniProtKB-SubCell"/>
</dbReference>
<dbReference type="PROSITE" id="PS00086">
    <property type="entry name" value="CYTOCHROME_P450"/>
    <property type="match status" value="1"/>
</dbReference>
<evidence type="ECO:0000256" key="8">
    <source>
        <dbReference type="ARBA" id="ARBA00022989"/>
    </source>
</evidence>
<dbReference type="GO" id="GO:0006353">
    <property type="term" value="P:DNA-templated transcription termination"/>
    <property type="evidence" value="ECO:0007669"/>
    <property type="project" value="UniProtKB-KW"/>
</dbReference>
<dbReference type="Gramene" id="RZC68963">
    <property type="protein sequence ID" value="RZC68963"/>
    <property type="gene ID" value="C5167_032081"/>
</dbReference>
<dbReference type="InterPro" id="IPR038538">
    <property type="entry name" value="MTERF_sf"/>
</dbReference>
<dbReference type="GO" id="GO:0020037">
    <property type="term" value="F:heme binding"/>
    <property type="evidence" value="ECO:0007669"/>
    <property type="project" value="InterPro"/>
</dbReference>
<sequence length="774" mass="88149">MESIWFIIIITLSFCATIKALINLLQTPKKLPPGPVSIPIITSFQWLRKSFADLEPTLRNLKTKYGPIVTLSIGHRKSIFITTSSLAHQALIQNGAVFADRPPAPATSKIVSSNQHNISGASYGPLWRLLRRNLTMQILHPSKIKSFSPARNWVLNIIKENIKKESNSGQNPVLVVDHFQFGMFCLLVFMCFGEKLDEKKIREVESVQRSFLLGFGKFQILNFFPKFTKIFLKKRWEDFYKMRSDQEKVLIPLIRSRQEKMKKTFEDNEKSLGLCYVDSLLNIELPDEGGRKLTEHEIVSLCSEFLNAGTDTTSTALQWVMANLVKYQEIQSKLYDEIKTLYSGDDEIKEEDLKKLPYLKAVILEGLRRHPPGHFILPHAVTQDIGLDGYVVPKEATVNVMIAEIGWDSKVWEDPMMFKPERFLSKDGILNEELSDVTGNKEVKMIPFGAGRRMCPASGLAMLHLEYFVANLIKEFKWTAKAGDDIDLSEKQEFTIVMKNPLWAHVSPREQDLRKSSSLVVKRQGWPFGIWFALTAIETVPKRLGIFKKWTNSVLCAGMLAKLVASPVLTLEYATRCSLSIIKFGMARTKKIRKMVTPKVQPNIIKGNTWVSVCVSRKKWELHSAAQTQIVISGDEDKAMWESCKQALSAFNFNDEEEEKILGKAFGQLHSPYWGEERTKEVPKLETVNGILDYLKSLGLADEDLYKLLKKFPEVLGCNLETELKNNVQILEKVWAIKGKTLRSLLLRNPKVLGYTIDCKGDCAALCTRCWVRF</sequence>
<keyword evidence="3" id="KW-0804">Transcription</keyword>
<dbReference type="PRINTS" id="PR00385">
    <property type="entry name" value="P450"/>
</dbReference>
<comment type="similarity">
    <text evidence="2">Belongs to the mTERF family.</text>
</comment>
<dbReference type="GO" id="GO:0033075">
    <property type="term" value="P:isoquinoline alkaloid biosynthetic process"/>
    <property type="evidence" value="ECO:0007669"/>
    <property type="project" value="UniProtKB-ARBA"/>
</dbReference>
<comment type="subcellular location">
    <subcellularLocation>
        <location evidence="1">Membrane</location>
        <topology evidence="1">Single-pass membrane protein</topology>
    </subcellularLocation>
</comment>
<keyword evidence="8" id="KW-1133">Transmembrane helix</keyword>
<evidence type="ECO:0000256" key="4">
    <source>
        <dbReference type="ARBA" id="ARBA00022617"/>
    </source>
</evidence>
<dbReference type="PRINTS" id="PR00463">
    <property type="entry name" value="EP450I"/>
</dbReference>
<dbReference type="InterPro" id="IPR003690">
    <property type="entry name" value="MTERF"/>
</dbReference>
<dbReference type="InterPro" id="IPR051103">
    <property type="entry name" value="Plant_metabolite_P450s"/>
</dbReference>
<evidence type="ECO:0000256" key="6">
    <source>
        <dbReference type="ARBA" id="ARBA00022723"/>
    </source>
</evidence>
<keyword evidence="12" id="KW-0472">Membrane</keyword>
<proteinExistence type="inferred from homology"/>
<dbReference type="Gene3D" id="1.10.630.10">
    <property type="entry name" value="Cytochrome P450"/>
    <property type="match status" value="1"/>
</dbReference>
<keyword evidence="5" id="KW-0812">Transmembrane</keyword>
<name>A0A4Y7K6I6_PAPSO</name>
<dbReference type="Gene3D" id="1.25.70.10">
    <property type="entry name" value="Transcription termination factor 3, mitochondrial"/>
    <property type="match status" value="1"/>
</dbReference>
<evidence type="ECO:0000256" key="1">
    <source>
        <dbReference type="ARBA" id="ARBA00004167"/>
    </source>
</evidence>